<gene>
    <name evidence="1" type="ORF">PBT88_20430</name>
</gene>
<protein>
    <submittedName>
        <fullName evidence="1">Ribose-phosphate pyrophosphokinase</fullName>
    </submittedName>
</protein>
<accession>A0ABY7NLN3</accession>
<dbReference type="RefSeq" id="WP_270077110.1">
    <property type="nucleotide sequence ID" value="NZ_CP115174.1"/>
</dbReference>
<keyword evidence="2" id="KW-1185">Reference proteome</keyword>
<organism evidence="1 2">
    <name type="scientific">Sphingomonas abietis</name>
    <dbReference type="NCBI Taxonomy" id="3012344"/>
    <lineage>
        <taxon>Bacteria</taxon>
        <taxon>Pseudomonadati</taxon>
        <taxon>Pseudomonadota</taxon>
        <taxon>Alphaproteobacteria</taxon>
        <taxon>Sphingomonadales</taxon>
        <taxon>Sphingomonadaceae</taxon>
        <taxon>Sphingomonas</taxon>
    </lineage>
</organism>
<dbReference type="EMBL" id="CP115174">
    <property type="protein sequence ID" value="WBO22467.1"/>
    <property type="molecule type" value="Genomic_DNA"/>
</dbReference>
<evidence type="ECO:0000313" key="1">
    <source>
        <dbReference type="EMBL" id="WBO22467.1"/>
    </source>
</evidence>
<dbReference type="Proteomes" id="UP001210865">
    <property type="component" value="Chromosome"/>
</dbReference>
<sequence>MTDALTPDDAPAPDSAGPNAIADVARVRGLLLDAARAGEAISYSALLAALGHRFTRPKMRAVCKTLAVIDEAGMAAGEPELAVLVVRESDGLPGQGWWAGGQAFLRGHDGPWEGPAARALVDGLQREVFAYWATR</sequence>
<name>A0ABY7NLN3_9SPHN</name>
<reference evidence="1 2" key="1">
    <citation type="submission" date="2022-12" db="EMBL/GenBank/DDBJ databases">
        <title>Sphingomonas abieness sp. nov., an endophytic bacterium isolated from Abies koreana.</title>
        <authorList>
            <person name="Jiang L."/>
            <person name="Lee J."/>
        </authorList>
    </citation>
    <scope>NUCLEOTIDE SEQUENCE [LARGE SCALE GENOMIC DNA]</scope>
    <source>
        <strain evidence="2">PAMB 00755</strain>
    </source>
</reference>
<evidence type="ECO:0000313" key="2">
    <source>
        <dbReference type="Proteomes" id="UP001210865"/>
    </source>
</evidence>
<proteinExistence type="predicted"/>